<evidence type="ECO:0000313" key="3">
    <source>
        <dbReference type="Proteomes" id="UP000318521"/>
    </source>
</evidence>
<dbReference type="Proteomes" id="UP000318521">
    <property type="component" value="Unassembled WGS sequence"/>
</dbReference>
<evidence type="ECO:0000313" key="2">
    <source>
        <dbReference type="EMBL" id="TSB47297.1"/>
    </source>
</evidence>
<organism evidence="2 3">
    <name type="scientific">Alkalicoccobacillus porphyridii</name>
    <dbReference type="NCBI Taxonomy" id="2597270"/>
    <lineage>
        <taxon>Bacteria</taxon>
        <taxon>Bacillati</taxon>
        <taxon>Bacillota</taxon>
        <taxon>Bacilli</taxon>
        <taxon>Bacillales</taxon>
        <taxon>Bacillaceae</taxon>
        <taxon>Alkalicoccobacillus</taxon>
    </lineage>
</organism>
<comment type="caution">
    <text evidence="2">The sequence shown here is derived from an EMBL/GenBank/DDBJ whole genome shotgun (WGS) entry which is preliminary data.</text>
</comment>
<sequence>MRDLAVVKEKRNELRGELVNCIKKVKEMQVDEKAFRELSQYDQQVYIYLDRTVQRLRTQINALEFVLNEDTEIADAYADRAAEKHKINKDTLFNAPEKESNDENGYKLDLSSLN</sequence>
<dbReference type="EMBL" id="VLXZ01000003">
    <property type="protein sequence ID" value="TSB47297.1"/>
    <property type="molecule type" value="Genomic_DNA"/>
</dbReference>
<dbReference type="AlphaFoldDB" id="A0A554A0S6"/>
<protein>
    <submittedName>
        <fullName evidence="2">Uncharacterized protein</fullName>
    </submittedName>
</protein>
<dbReference type="OrthoDB" id="2872555at2"/>
<gene>
    <name evidence="2" type="ORF">FN960_06035</name>
</gene>
<reference evidence="2 3" key="1">
    <citation type="submission" date="2019-07" db="EMBL/GenBank/DDBJ databases">
        <authorList>
            <person name="Park Y.J."/>
            <person name="Jeong S.E."/>
            <person name="Jung H.S."/>
        </authorList>
    </citation>
    <scope>NUCLEOTIDE SEQUENCE [LARGE SCALE GENOMIC DNA]</scope>
    <source>
        <strain evidence="3">P16(2019)</strain>
    </source>
</reference>
<feature type="compositionally biased region" description="Basic and acidic residues" evidence="1">
    <location>
        <begin position="96"/>
        <end position="106"/>
    </location>
</feature>
<keyword evidence="3" id="KW-1185">Reference proteome</keyword>
<feature type="region of interest" description="Disordered" evidence="1">
    <location>
        <begin position="89"/>
        <end position="114"/>
    </location>
</feature>
<name>A0A554A0S6_9BACI</name>
<evidence type="ECO:0000256" key="1">
    <source>
        <dbReference type="SAM" id="MobiDB-lite"/>
    </source>
</evidence>
<dbReference type="RefSeq" id="WP_143847797.1">
    <property type="nucleotide sequence ID" value="NZ_VLXZ01000003.1"/>
</dbReference>
<proteinExistence type="predicted"/>
<accession>A0A554A0S6</accession>